<dbReference type="EMBL" id="VXIT01000004">
    <property type="protein sequence ID" value="KAA6413121.1"/>
    <property type="molecule type" value="Genomic_DNA"/>
</dbReference>
<evidence type="ECO:0000256" key="1">
    <source>
        <dbReference type="ARBA" id="ARBA00004141"/>
    </source>
</evidence>
<dbReference type="SUPFAM" id="SSF103473">
    <property type="entry name" value="MFS general substrate transporter"/>
    <property type="match status" value="1"/>
</dbReference>
<evidence type="ECO:0000256" key="3">
    <source>
        <dbReference type="ARBA" id="ARBA00022448"/>
    </source>
</evidence>
<dbReference type="InterPro" id="IPR036259">
    <property type="entry name" value="MFS_trans_sf"/>
</dbReference>
<keyword evidence="6 8" id="KW-0472">Membrane</keyword>
<evidence type="ECO:0000313" key="12">
    <source>
        <dbReference type="Proteomes" id="UP000192927"/>
    </source>
</evidence>
<reference evidence="11" key="2">
    <citation type="submission" date="2017-03" db="EMBL/GenBank/DDBJ databases">
        <authorList>
            <person name="Afonso C.L."/>
            <person name="Miller P.J."/>
            <person name="Scott M.A."/>
            <person name="Spackman E."/>
            <person name="Goraichik I."/>
            <person name="Dimitrov K.M."/>
            <person name="Suarez D.L."/>
            <person name="Swayne D.E."/>
        </authorList>
    </citation>
    <scope>NUCLEOTIDE SEQUENCE [LARGE SCALE GENOMIC DNA]</scope>
</reference>
<feature type="domain" description="Major facilitator superfamily (MFS) profile" evidence="9">
    <location>
        <begin position="310"/>
        <end position="715"/>
    </location>
</feature>
<protein>
    <submittedName>
        <fullName evidence="10">Metabolite transport GIT1</fullName>
    </submittedName>
    <submittedName>
        <fullName evidence="11">Metabolite transport protein git1</fullName>
    </submittedName>
</protein>
<gene>
    <name evidence="10" type="ORF">FRX48_02865</name>
</gene>
<feature type="transmembrane region" description="Helical" evidence="8">
    <location>
        <begin position="691"/>
        <end position="711"/>
    </location>
</feature>
<sequence length="771" mass="82502">MFFTDMDDLAGSSEEDAPPRNERKQPPMKNEKMAAAQLPKKEKKTAGTPLPKKDKKTAGTPLPTTNQKVLSAPYLPTMNQQSAETPLPTTNQKVVSAPVLPTLNQQIASAPNLPTTYQKTAGAQLPTTNHKATGPQLPMMHQQIASTPNLTTINQKATRAQLPTLNQKNASAPHLAMTNQKATGAQLSTKNQKIAGGPHVMKNLTTAGVHLSTVSEKSTDTQPPTTSKKLSEAQIPTANEKKVVAQPPPRNEKNGGAYTSTRSEDEAGASHRTYPGKIAGAPGVVMVPDDPAAPSKQVSSQRQSLSDIFTIFCAGFALISDGYQNNLMTMTNVVLKKEYPKQYTSIVSTRVSNALLVGEIIGQITIGLTCDYLGRKVAIVTTTALIVIGGILATASHGHTINGMFWMMTVARGIVGFGTGGEYPASSTSAAEAANEHQLKRRGPIFILVTNLPLSFGGPLAVIVFLIVISAAGTNHLSTVWRVCFGIGCLLPLTVFYFRIKMLNSKLYRRGAIKKRVPYLLVVRYYWKSLIGTCGAWFLYDFVTFPNGVFSGRIISSVVPNGNIIKTAEYQLLLGSIALPGVFLGAYLCDILGRKQTMMLGFSGYLVFGLIIGCAYDQITKIIPLFVVFYGLMQSSGNLGPGDMLGLLSSESYATAVRGTCYGISAAIGKTGAAVGTQAFTPIQTHLGKRWTFIIAAICGVVGVLVTYIFVPNLRGGDLSNEDEKFRAYLVAHGWDGEMGEDDLKALADAGIPPAMTGEVESGHLTAEKVR</sequence>
<feature type="compositionally biased region" description="Polar residues" evidence="7">
    <location>
        <begin position="212"/>
        <end position="228"/>
    </location>
</feature>
<dbReference type="Proteomes" id="UP000192927">
    <property type="component" value="Unassembled WGS sequence"/>
</dbReference>
<dbReference type="CDD" id="cd17364">
    <property type="entry name" value="MFS_PhT"/>
    <property type="match status" value="1"/>
</dbReference>
<dbReference type="GO" id="GO:0046943">
    <property type="term" value="F:carboxylic acid transmembrane transporter activity"/>
    <property type="evidence" value="ECO:0007669"/>
    <property type="project" value="TreeGrafter"/>
</dbReference>
<dbReference type="PANTHER" id="PTHR23508">
    <property type="entry name" value="CARBOXYLIC ACID TRANSPORTER PROTEIN HOMOLOG"/>
    <property type="match status" value="1"/>
</dbReference>
<evidence type="ECO:0000259" key="9">
    <source>
        <dbReference type="PROSITE" id="PS50850"/>
    </source>
</evidence>
<keyword evidence="4 8" id="KW-0812">Transmembrane</keyword>
<dbReference type="EMBL" id="FWEW01003556">
    <property type="protein sequence ID" value="SLM39800.1"/>
    <property type="molecule type" value="Genomic_DNA"/>
</dbReference>
<evidence type="ECO:0000313" key="13">
    <source>
        <dbReference type="Proteomes" id="UP000324767"/>
    </source>
</evidence>
<evidence type="ECO:0000256" key="4">
    <source>
        <dbReference type="ARBA" id="ARBA00022692"/>
    </source>
</evidence>
<dbReference type="PANTHER" id="PTHR23508:SF10">
    <property type="entry name" value="CARBOXYLIC ACID TRANSPORTER PROTEIN HOMOLOG"/>
    <property type="match status" value="1"/>
</dbReference>
<evidence type="ECO:0000313" key="10">
    <source>
        <dbReference type="EMBL" id="KAA6413121.1"/>
    </source>
</evidence>
<organism evidence="11 12">
    <name type="scientific">Lasallia pustulata</name>
    <dbReference type="NCBI Taxonomy" id="136370"/>
    <lineage>
        <taxon>Eukaryota</taxon>
        <taxon>Fungi</taxon>
        <taxon>Dikarya</taxon>
        <taxon>Ascomycota</taxon>
        <taxon>Pezizomycotina</taxon>
        <taxon>Lecanoromycetes</taxon>
        <taxon>OSLEUM clade</taxon>
        <taxon>Umbilicariomycetidae</taxon>
        <taxon>Umbilicariales</taxon>
        <taxon>Umbilicariaceae</taxon>
        <taxon>Lasallia</taxon>
    </lineage>
</organism>
<proteinExistence type="inferred from homology"/>
<dbReference type="InterPro" id="IPR005828">
    <property type="entry name" value="MFS_sugar_transport-like"/>
</dbReference>
<evidence type="ECO:0000256" key="6">
    <source>
        <dbReference type="ARBA" id="ARBA00023136"/>
    </source>
</evidence>
<keyword evidence="12" id="KW-1185">Reference proteome</keyword>
<feature type="compositionally biased region" description="Basic and acidic residues" evidence="7">
    <location>
        <begin position="17"/>
        <end position="32"/>
    </location>
</feature>
<keyword evidence="5 8" id="KW-1133">Transmembrane helix</keyword>
<dbReference type="Gene3D" id="1.20.1250.20">
    <property type="entry name" value="MFS general substrate transporter like domains"/>
    <property type="match status" value="1"/>
</dbReference>
<accession>A0A1W5D9Y5</accession>
<dbReference type="AlphaFoldDB" id="A0A1W5D9Y5"/>
<feature type="transmembrane region" description="Helical" evidence="8">
    <location>
        <begin position="605"/>
        <end position="632"/>
    </location>
</feature>
<feature type="transmembrane region" description="Helical" evidence="8">
    <location>
        <begin position="479"/>
        <end position="498"/>
    </location>
</feature>
<reference evidence="12" key="1">
    <citation type="submission" date="2017-03" db="EMBL/GenBank/DDBJ databases">
        <authorList>
            <person name="Sharma R."/>
            <person name="Thines M."/>
        </authorList>
    </citation>
    <scope>NUCLEOTIDE SEQUENCE [LARGE SCALE GENOMIC DNA]</scope>
</reference>
<dbReference type="Proteomes" id="UP000324767">
    <property type="component" value="Unassembled WGS sequence"/>
</dbReference>
<feature type="transmembrane region" description="Helical" evidence="8">
    <location>
        <begin position="570"/>
        <end position="593"/>
    </location>
</feature>
<evidence type="ECO:0000313" key="11">
    <source>
        <dbReference type="EMBL" id="SLM39800.1"/>
    </source>
</evidence>
<dbReference type="GO" id="GO:0005886">
    <property type="term" value="C:plasma membrane"/>
    <property type="evidence" value="ECO:0007669"/>
    <property type="project" value="TreeGrafter"/>
</dbReference>
<evidence type="ECO:0000256" key="2">
    <source>
        <dbReference type="ARBA" id="ARBA00010992"/>
    </source>
</evidence>
<name>A0A1W5D9Y5_9LECA</name>
<evidence type="ECO:0000256" key="5">
    <source>
        <dbReference type="ARBA" id="ARBA00022989"/>
    </source>
</evidence>
<feature type="transmembrane region" description="Helical" evidence="8">
    <location>
        <begin position="377"/>
        <end position="398"/>
    </location>
</feature>
<dbReference type="InterPro" id="IPR020846">
    <property type="entry name" value="MFS_dom"/>
</dbReference>
<dbReference type="Pfam" id="PF00083">
    <property type="entry name" value="Sugar_tr"/>
    <property type="match status" value="1"/>
</dbReference>
<evidence type="ECO:0000256" key="8">
    <source>
        <dbReference type="SAM" id="Phobius"/>
    </source>
</evidence>
<comment type="subcellular location">
    <subcellularLocation>
        <location evidence="1">Membrane</location>
        <topology evidence="1">Multi-pass membrane protein</topology>
    </subcellularLocation>
</comment>
<feature type="transmembrane region" description="Helical" evidence="8">
    <location>
        <begin position="519"/>
        <end position="540"/>
    </location>
</feature>
<keyword evidence="3" id="KW-0813">Transport</keyword>
<dbReference type="PROSITE" id="PS50850">
    <property type="entry name" value="MFS"/>
    <property type="match status" value="1"/>
</dbReference>
<dbReference type="FunFam" id="1.20.1250.20:FF:000140">
    <property type="entry name" value="Putative MFS phospholipid transporter"/>
    <property type="match status" value="1"/>
</dbReference>
<feature type="region of interest" description="Disordered" evidence="7">
    <location>
        <begin position="1"/>
        <end position="73"/>
    </location>
</feature>
<feature type="transmembrane region" description="Helical" evidence="8">
    <location>
        <begin position="445"/>
        <end position="473"/>
    </location>
</feature>
<dbReference type="OrthoDB" id="2153661at2759"/>
<feature type="compositionally biased region" description="Acidic residues" evidence="7">
    <location>
        <begin position="1"/>
        <end position="16"/>
    </location>
</feature>
<feature type="region of interest" description="Disordered" evidence="7">
    <location>
        <begin position="212"/>
        <end position="274"/>
    </location>
</feature>
<evidence type="ECO:0000256" key="7">
    <source>
        <dbReference type="SAM" id="MobiDB-lite"/>
    </source>
</evidence>
<reference evidence="10 13" key="3">
    <citation type="submission" date="2019-09" db="EMBL/GenBank/DDBJ databases">
        <title>The hologenome of the rock-dwelling lichen Lasallia pustulata.</title>
        <authorList>
            <person name="Greshake Tzovaras B."/>
            <person name="Segers F."/>
            <person name="Bicker A."/>
            <person name="Dal Grande F."/>
            <person name="Otte J."/>
            <person name="Hankeln T."/>
            <person name="Schmitt I."/>
            <person name="Ebersberger I."/>
        </authorList>
    </citation>
    <scope>NUCLEOTIDE SEQUENCE [LARGE SCALE GENOMIC DNA]</scope>
    <source>
        <strain evidence="10">A1-1</strain>
    </source>
</reference>
<comment type="similarity">
    <text evidence="2">Belongs to the major facilitator superfamily. Sugar transporter (TC 2.A.1.1) family.</text>
</comment>